<feature type="transmembrane region" description="Helical" evidence="1">
    <location>
        <begin position="141"/>
        <end position="163"/>
    </location>
</feature>
<dbReference type="InterPro" id="IPR013106">
    <property type="entry name" value="Ig_V-set"/>
</dbReference>
<dbReference type="Gene3D" id="2.60.40.10">
    <property type="entry name" value="Immunoglobulins"/>
    <property type="match status" value="1"/>
</dbReference>
<reference evidence="4" key="2">
    <citation type="submission" date="2025-09" db="UniProtKB">
        <authorList>
            <consortium name="Ensembl"/>
        </authorList>
    </citation>
    <scope>IDENTIFICATION</scope>
</reference>
<feature type="signal peptide" evidence="2">
    <location>
        <begin position="1"/>
        <end position="20"/>
    </location>
</feature>
<dbReference type="Proteomes" id="UP000694427">
    <property type="component" value="Unplaced"/>
</dbReference>
<dbReference type="PANTHER" id="PTHR21063:SF4">
    <property type="entry name" value="CD48 ANTIGEN-RELATED"/>
    <property type="match status" value="1"/>
</dbReference>
<name>A0A8C1NER8_CYPCA</name>
<evidence type="ECO:0000256" key="1">
    <source>
        <dbReference type="SAM" id="Phobius"/>
    </source>
</evidence>
<proteinExistence type="predicted"/>
<evidence type="ECO:0000313" key="4">
    <source>
        <dbReference type="Ensembl" id="ENSCCRP00010088753.1"/>
    </source>
</evidence>
<dbReference type="SUPFAM" id="SSF48726">
    <property type="entry name" value="Immunoglobulin"/>
    <property type="match status" value="1"/>
</dbReference>
<feature type="chain" id="PRO_5034467479" description="Immunoglobulin domain-containing protein" evidence="2">
    <location>
        <begin position="21"/>
        <end position="172"/>
    </location>
</feature>
<dbReference type="PANTHER" id="PTHR21063">
    <property type="entry name" value="LFA-3"/>
    <property type="match status" value="1"/>
</dbReference>
<keyword evidence="5" id="KW-1185">Reference proteome</keyword>
<dbReference type="InterPro" id="IPR036179">
    <property type="entry name" value="Ig-like_dom_sf"/>
</dbReference>
<protein>
    <recommendedName>
        <fullName evidence="3">Immunoglobulin domain-containing protein</fullName>
    </recommendedName>
</protein>
<dbReference type="InterPro" id="IPR003599">
    <property type="entry name" value="Ig_sub"/>
</dbReference>
<sequence length="172" mass="18985">MFQTFALCCLCCCCLVGVFGDTDRDTVKSVSVTEGDSVTLNTGLTEIQKADEMLWKFGTSRTLIAKINHDTGVLSTNDGSDGRFRDRLKLDIQTGSLTITNTRTTDSGVYEVSIRNSSSETKYRFSVTVNDCTFCCHVPEVVTRLVISVLVGVAAAFIMVYDITSRKSEKYR</sequence>
<keyword evidence="1" id="KW-0472">Membrane</keyword>
<dbReference type="InterPro" id="IPR013783">
    <property type="entry name" value="Ig-like_fold"/>
</dbReference>
<evidence type="ECO:0000256" key="2">
    <source>
        <dbReference type="SAM" id="SignalP"/>
    </source>
</evidence>
<evidence type="ECO:0000313" key="5">
    <source>
        <dbReference type="Proteomes" id="UP000694427"/>
    </source>
</evidence>
<dbReference type="FunFam" id="2.60.40.10:FF:002431">
    <property type="entry name" value="Si:ch211-222k6.3"/>
    <property type="match status" value="1"/>
</dbReference>
<keyword evidence="1" id="KW-0812">Transmembrane</keyword>
<dbReference type="SMART" id="SM00409">
    <property type="entry name" value="IG"/>
    <property type="match status" value="1"/>
</dbReference>
<accession>A0A8C1NER8</accession>
<dbReference type="AlphaFoldDB" id="A0A8C1NER8"/>
<evidence type="ECO:0000259" key="3">
    <source>
        <dbReference type="SMART" id="SM00409"/>
    </source>
</evidence>
<keyword evidence="2" id="KW-0732">Signal</keyword>
<organism evidence="4 5">
    <name type="scientific">Cyprinus carpio</name>
    <name type="common">Common carp</name>
    <dbReference type="NCBI Taxonomy" id="7962"/>
    <lineage>
        <taxon>Eukaryota</taxon>
        <taxon>Metazoa</taxon>
        <taxon>Chordata</taxon>
        <taxon>Craniata</taxon>
        <taxon>Vertebrata</taxon>
        <taxon>Euteleostomi</taxon>
        <taxon>Actinopterygii</taxon>
        <taxon>Neopterygii</taxon>
        <taxon>Teleostei</taxon>
        <taxon>Ostariophysi</taxon>
        <taxon>Cypriniformes</taxon>
        <taxon>Cyprinidae</taxon>
        <taxon>Cyprininae</taxon>
        <taxon>Cyprinus</taxon>
    </lineage>
</organism>
<dbReference type="Pfam" id="PF07686">
    <property type="entry name" value="V-set"/>
    <property type="match status" value="1"/>
</dbReference>
<dbReference type="Ensembl" id="ENSCCRT00010098405.1">
    <property type="protein sequence ID" value="ENSCCRP00010088753.1"/>
    <property type="gene ID" value="ENSCCRG00010038779.1"/>
</dbReference>
<reference evidence="4" key="1">
    <citation type="submission" date="2025-08" db="UniProtKB">
        <authorList>
            <consortium name="Ensembl"/>
        </authorList>
    </citation>
    <scope>IDENTIFICATION</scope>
</reference>
<keyword evidence="1" id="KW-1133">Transmembrane helix</keyword>
<feature type="domain" description="Immunoglobulin" evidence="3">
    <location>
        <begin position="27"/>
        <end position="130"/>
    </location>
</feature>